<dbReference type="RefSeq" id="WP_091200969.1">
    <property type="nucleotide sequence ID" value="NZ_FOKC01000011.1"/>
</dbReference>
<accession>A0A1I1AWW2</accession>
<dbReference type="InterPro" id="IPR046373">
    <property type="entry name" value="Acyl-CoA_Oxase/DH_mid-dom_sf"/>
</dbReference>
<dbReference type="AlphaFoldDB" id="A0A1I1AWW2"/>
<dbReference type="OrthoDB" id="107064at2"/>
<dbReference type="InterPro" id="IPR009100">
    <property type="entry name" value="AcylCoA_DH/oxidase_NM_dom_sf"/>
</dbReference>
<dbReference type="Proteomes" id="UP000199113">
    <property type="component" value="Unassembled WGS sequence"/>
</dbReference>
<dbReference type="Gene3D" id="2.40.110.10">
    <property type="entry name" value="Butyryl-CoA Dehydrogenase, subunit A, domain 2"/>
    <property type="match status" value="1"/>
</dbReference>
<dbReference type="STRING" id="748909.SAMN05192575_111110"/>
<name>A0A1I1AWW2_9ACTN</name>
<gene>
    <name evidence="1" type="ORF">CXG46_11010</name>
    <name evidence="2" type="ORF">SAMN05192575_111110</name>
</gene>
<organism evidence="2 3">
    <name type="scientific">Nocardioides alpinus</name>
    <dbReference type="NCBI Taxonomy" id="748909"/>
    <lineage>
        <taxon>Bacteria</taxon>
        <taxon>Bacillati</taxon>
        <taxon>Actinomycetota</taxon>
        <taxon>Actinomycetes</taxon>
        <taxon>Propionibacteriales</taxon>
        <taxon>Nocardioidaceae</taxon>
        <taxon>Nocardioides</taxon>
    </lineage>
</organism>
<evidence type="ECO:0000313" key="2">
    <source>
        <dbReference type="EMBL" id="SFB42544.1"/>
    </source>
</evidence>
<dbReference type="Proteomes" id="UP000233565">
    <property type="component" value="Unassembled WGS sequence"/>
</dbReference>
<dbReference type="EMBL" id="FOKC01000011">
    <property type="protein sequence ID" value="SFB42544.1"/>
    <property type="molecule type" value="Genomic_DNA"/>
</dbReference>
<keyword evidence="4" id="KW-1185">Reference proteome</keyword>
<reference evidence="1 4" key="2">
    <citation type="submission" date="2017-12" db="EMBL/GenBank/DDBJ databases">
        <title>Pharmacopeia of the Arctic Ocean.</title>
        <authorList>
            <person name="Collins E."/>
            <person name="Ducluzeau A.-L."/>
        </authorList>
    </citation>
    <scope>NUCLEOTIDE SEQUENCE [LARGE SCALE GENOMIC DNA]</scope>
    <source>
        <strain evidence="1 4">DSM 23325</strain>
    </source>
</reference>
<reference evidence="2" key="1">
    <citation type="submission" date="2016-10" db="EMBL/GenBank/DDBJ databases">
        <authorList>
            <person name="de Groot N.N."/>
        </authorList>
    </citation>
    <scope>NUCLEOTIDE SEQUENCE [LARGE SCALE GENOMIC DNA]</scope>
    <source>
        <strain evidence="2">CGMCC 1.10697</strain>
    </source>
</reference>
<sequence>MREHRPVLLGGRTDAEQRALADLVDRAREAAGDVPAALELAEVVGGQLPTPGDGRTGQLWSALASVAAADLTVARTLEPHLDALAILEQAGLTVEPGTWGVFAAEGPGEPLRAEPSDTTYVLSGRKHWCSLSSVLDRALISARVGDERQLFAVDLTAPGVSAVSGTWVARGLAAVDSGPVDFTDVPASAVGAPGWYLERPGFAWGGIGVAAVWFGGAVGIARRMLAASESRPPDQVALMHLGAVDAQVHAARCVLEQASYAVDAGVLSGSAGWRAALRVREVVALAAEDVLRRAAHGLGPGPLATEEEHARRVSDLELYLRQWHAERDQVALGQDVVTGDGARW</sequence>
<dbReference type="EMBL" id="PJBV01000016">
    <property type="protein sequence ID" value="PKH40977.1"/>
    <property type="molecule type" value="Genomic_DNA"/>
</dbReference>
<evidence type="ECO:0000313" key="3">
    <source>
        <dbReference type="Proteomes" id="UP000199113"/>
    </source>
</evidence>
<evidence type="ECO:0000313" key="4">
    <source>
        <dbReference type="Proteomes" id="UP000233565"/>
    </source>
</evidence>
<dbReference type="SUPFAM" id="SSF56645">
    <property type="entry name" value="Acyl-CoA dehydrogenase NM domain-like"/>
    <property type="match status" value="1"/>
</dbReference>
<proteinExistence type="predicted"/>
<dbReference type="GO" id="GO:0016627">
    <property type="term" value="F:oxidoreductase activity, acting on the CH-CH group of donors"/>
    <property type="evidence" value="ECO:0007669"/>
    <property type="project" value="InterPro"/>
</dbReference>
<protein>
    <submittedName>
        <fullName evidence="2">Acyl-CoA dehydrogenase</fullName>
    </submittedName>
</protein>
<evidence type="ECO:0000313" key="1">
    <source>
        <dbReference type="EMBL" id="PKH40977.1"/>
    </source>
</evidence>